<dbReference type="InterPro" id="IPR000565">
    <property type="entry name" value="Topo_IIA_B"/>
</dbReference>
<comment type="caution">
    <text evidence="9">The sequence shown here is derived from an EMBL/GenBank/DDBJ whole genome shotgun (WGS) entry which is preliminary data.</text>
</comment>
<proteinExistence type="inferred from homology"/>
<keyword evidence="8" id="KW-0413">Isomerase</keyword>
<dbReference type="EC" id="5.6.2.2" evidence="3"/>
<protein>
    <recommendedName>
        <fullName evidence="3">DNA topoisomerase (ATP-hydrolyzing)</fullName>
        <ecNumber evidence="3">5.6.2.2</ecNumber>
    </recommendedName>
</protein>
<dbReference type="GO" id="GO:0005524">
    <property type="term" value="F:ATP binding"/>
    <property type="evidence" value="ECO:0007669"/>
    <property type="project" value="UniProtKB-KW"/>
</dbReference>
<comment type="similarity">
    <text evidence="2">Belongs to the type II topoisomerase GyrB family.</text>
</comment>
<evidence type="ECO:0000256" key="5">
    <source>
        <dbReference type="ARBA" id="ARBA00022840"/>
    </source>
</evidence>
<organism evidence="9">
    <name type="scientific">marine sediment metagenome</name>
    <dbReference type="NCBI Taxonomy" id="412755"/>
    <lineage>
        <taxon>unclassified sequences</taxon>
        <taxon>metagenomes</taxon>
        <taxon>ecological metagenomes</taxon>
    </lineage>
</organism>
<keyword evidence="6" id="KW-0799">Topoisomerase</keyword>
<dbReference type="SUPFAM" id="SSF55874">
    <property type="entry name" value="ATPase domain of HSP90 chaperone/DNA topoisomerase II/histidine kinase"/>
    <property type="match status" value="1"/>
</dbReference>
<dbReference type="GO" id="GO:0003697">
    <property type="term" value="F:single-stranded DNA binding"/>
    <property type="evidence" value="ECO:0007669"/>
    <property type="project" value="InterPro"/>
</dbReference>
<reference evidence="9" key="1">
    <citation type="journal article" date="2014" name="Front. Microbiol.">
        <title>High frequency of phylogenetically diverse reductive dehalogenase-homologous genes in deep subseafloor sedimentary metagenomes.</title>
        <authorList>
            <person name="Kawai M."/>
            <person name="Futagami T."/>
            <person name="Toyoda A."/>
            <person name="Takaki Y."/>
            <person name="Nishi S."/>
            <person name="Hori S."/>
            <person name="Arai W."/>
            <person name="Tsubouchi T."/>
            <person name="Morono Y."/>
            <person name="Uchiyama I."/>
            <person name="Ito T."/>
            <person name="Fujiyama A."/>
            <person name="Inagaki F."/>
            <person name="Takami H."/>
        </authorList>
    </citation>
    <scope>NUCLEOTIDE SEQUENCE</scope>
    <source>
        <strain evidence="9">Expedition CK06-06</strain>
    </source>
</reference>
<dbReference type="SMART" id="SM00433">
    <property type="entry name" value="TOP2c"/>
    <property type="match status" value="1"/>
</dbReference>
<gene>
    <name evidence="9" type="ORF">S03H2_51132</name>
</gene>
<dbReference type="SUPFAM" id="SSF52540">
    <property type="entry name" value="P-loop containing nucleoside triphosphate hydrolases"/>
    <property type="match status" value="1"/>
</dbReference>
<dbReference type="AlphaFoldDB" id="X1HMW6"/>
<evidence type="ECO:0000256" key="7">
    <source>
        <dbReference type="ARBA" id="ARBA00023125"/>
    </source>
</evidence>
<evidence type="ECO:0000256" key="3">
    <source>
        <dbReference type="ARBA" id="ARBA00012895"/>
    </source>
</evidence>
<sequence>DTESPGGLHGVGISVVNALSEWLEVEIRRDSRVFSQRFEKGIPVSDLKVIGKSVRTETKITFMPDPDIFEEINFNFDIIAHRLRELAFLNAGAKIDLKDEREPNKEVSYKYNGGNYLFPHRDDFLVYINKANAALYGSQGQQRTSILSLKLAEVDLIKEREGVYPIFLLDDVMSELDKERRHFLLELIINKKVQTFITSISLNYFNDNIKEKGKIFRVEEGKVSVL</sequence>
<dbReference type="InterPro" id="IPR018078">
    <property type="entry name" value="DNA-binding_RecF_CS"/>
</dbReference>
<evidence type="ECO:0000256" key="4">
    <source>
        <dbReference type="ARBA" id="ARBA00022741"/>
    </source>
</evidence>
<dbReference type="PANTHER" id="PTHR45866:SF1">
    <property type="entry name" value="DNA GYRASE SUBUNIT B, MITOCHONDRIAL"/>
    <property type="match status" value="1"/>
</dbReference>
<evidence type="ECO:0000256" key="2">
    <source>
        <dbReference type="ARBA" id="ARBA00010708"/>
    </source>
</evidence>
<comment type="catalytic activity">
    <reaction evidence="1">
        <text>ATP-dependent breakage, passage and rejoining of double-stranded DNA.</text>
        <dbReference type="EC" id="5.6.2.2"/>
    </reaction>
</comment>
<evidence type="ECO:0000256" key="1">
    <source>
        <dbReference type="ARBA" id="ARBA00000185"/>
    </source>
</evidence>
<keyword evidence="5" id="KW-0067">ATP-binding</keyword>
<dbReference type="PANTHER" id="PTHR45866">
    <property type="entry name" value="DNA GYRASE/TOPOISOMERASE SUBUNIT B"/>
    <property type="match status" value="1"/>
</dbReference>
<evidence type="ECO:0000313" key="9">
    <source>
        <dbReference type="EMBL" id="GAH70837.1"/>
    </source>
</evidence>
<dbReference type="EMBL" id="BARU01032415">
    <property type="protein sequence ID" value="GAH70837.1"/>
    <property type="molecule type" value="Genomic_DNA"/>
</dbReference>
<dbReference type="InterPro" id="IPR036890">
    <property type="entry name" value="HATPase_C_sf"/>
</dbReference>
<dbReference type="InterPro" id="IPR001241">
    <property type="entry name" value="Topo_IIA"/>
</dbReference>
<evidence type="ECO:0000256" key="8">
    <source>
        <dbReference type="ARBA" id="ARBA00023235"/>
    </source>
</evidence>
<accession>X1HMW6</accession>
<dbReference type="InterPro" id="IPR027417">
    <property type="entry name" value="P-loop_NTPase"/>
</dbReference>
<dbReference type="GO" id="GO:0003918">
    <property type="term" value="F:DNA topoisomerase type II (double strand cut, ATP-hydrolyzing) activity"/>
    <property type="evidence" value="ECO:0007669"/>
    <property type="project" value="UniProtKB-EC"/>
</dbReference>
<dbReference type="Gene3D" id="3.30.565.10">
    <property type="entry name" value="Histidine kinase-like ATPase, C-terminal domain"/>
    <property type="match status" value="1"/>
</dbReference>
<feature type="non-terminal residue" evidence="9">
    <location>
        <position position="1"/>
    </location>
</feature>
<dbReference type="PRINTS" id="PR01159">
    <property type="entry name" value="DNAGYRASEB"/>
</dbReference>
<dbReference type="GO" id="GO:0006281">
    <property type="term" value="P:DNA repair"/>
    <property type="evidence" value="ECO:0007669"/>
    <property type="project" value="InterPro"/>
</dbReference>
<name>X1HMW6_9ZZZZ</name>
<keyword evidence="4" id="KW-0547">Nucleotide-binding</keyword>
<dbReference type="PROSITE" id="PS00618">
    <property type="entry name" value="RECF_2"/>
    <property type="match status" value="1"/>
</dbReference>
<keyword evidence="7" id="KW-0238">DNA-binding</keyword>
<evidence type="ECO:0000256" key="6">
    <source>
        <dbReference type="ARBA" id="ARBA00023029"/>
    </source>
</evidence>
<dbReference type="GO" id="GO:0006265">
    <property type="term" value="P:DNA topological change"/>
    <property type="evidence" value="ECO:0007669"/>
    <property type="project" value="InterPro"/>
</dbReference>